<dbReference type="PANTHER" id="PTHR12549:SF37">
    <property type="entry name" value="LYSINE-SPECIFIC DEMETHYLASE JMJ26"/>
    <property type="match status" value="1"/>
</dbReference>
<proteinExistence type="inferred from homology"/>
<dbReference type="InterPro" id="IPR001841">
    <property type="entry name" value="Znf_RING"/>
</dbReference>
<dbReference type="AlphaFoldDB" id="A0A8X7W2J5"/>
<dbReference type="Proteomes" id="UP000886595">
    <property type="component" value="Unassembled WGS sequence"/>
</dbReference>
<dbReference type="GO" id="GO:0032454">
    <property type="term" value="F:histone H3K9 demethylase activity"/>
    <property type="evidence" value="ECO:0007669"/>
    <property type="project" value="InterPro"/>
</dbReference>
<keyword evidence="7" id="KW-0863">Zinc-finger</keyword>
<name>A0A8X7W2J5_BRACI</name>
<feature type="domain" description="RING-type" evidence="8">
    <location>
        <begin position="15"/>
        <end position="62"/>
    </location>
</feature>
<dbReference type="PROSITE" id="PS50089">
    <property type="entry name" value="ZF_RING_2"/>
    <property type="match status" value="1"/>
</dbReference>
<dbReference type="Pfam" id="PF10497">
    <property type="entry name" value="zf-4CXXC_R1"/>
    <property type="match status" value="1"/>
</dbReference>
<dbReference type="EMBL" id="JAAMPC010000003">
    <property type="protein sequence ID" value="KAG2321305.1"/>
    <property type="molecule type" value="Genomic_DNA"/>
</dbReference>
<keyword evidence="3" id="KW-0479">Metal-binding</keyword>
<dbReference type="GO" id="GO:0000118">
    <property type="term" value="C:histone deacetylase complex"/>
    <property type="evidence" value="ECO:0007669"/>
    <property type="project" value="TreeGrafter"/>
</dbReference>
<dbReference type="PANTHER" id="PTHR12549">
    <property type="entry name" value="JMJC DOMAIN-CONTAINING HISTONE DEMETHYLATION PROTEIN"/>
    <property type="match status" value="1"/>
</dbReference>
<keyword evidence="7" id="KW-0862">Zinc</keyword>
<dbReference type="GO" id="GO:0006357">
    <property type="term" value="P:regulation of transcription by RNA polymerase II"/>
    <property type="evidence" value="ECO:0007669"/>
    <property type="project" value="TreeGrafter"/>
</dbReference>
<evidence type="ECO:0000256" key="1">
    <source>
        <dbReference type="ARBA" id="ARBA00004123"/>
    </source>
</evidence>
<evidence type="ECO:0000259" key="8">
    <source>
        <dbReference type="PROSITE" id="PS50089"/>
    </source>
</evidence>
<dbReference type="GO" id="GO:0008270">
    <property type="term" value="F:zinc ion binding"/>
    <property type="evidence" value="ECO:0007669"/>
    <property type="project" value="UniProtKB-KW"/>
</dbReference>
<keyword evidence="5" id="KW-0804">Transcription</keyword>
<reference evidence="9 10" key="1">
    <citation type="submission" date="2020-02" db="EMBL/GenBank/DDBJ databases">
        <authorList>
            <person name="Ma Q."/>
            <person name="Huang Y."/>
            <person name="Song X."/>
            <person name="Pei D."/>
        </authorList>
    </citation>
    <scope>NUCLEOTIDE SEQUENCE [LARGE SCALE GENOMIC DNA]</scope>
    <source>
        <strain evidence="9">Sxm20200214</strain>
        <tissue evidence="9">Leaf</tissue>
    </source>
</reference>
<comment type="similarity">
    <text evidence="2">Belongs to the JARID1 histone demethylase family.</text>
</comment>
<keyword evidence="4" id="KW-0805">Transcription regulation</keyword>
<keyword evidence="10" id="KW-1185">Reference proteome</keyword>
<evidence type="ECO:0000256" key="5">
    <source>
        <dbReference type="ARBA" id="ARBA00023163"/>
    </source>
</evidence>
<dbReference type="GO" id="GO:0031490">
    <property type="term" value="F:chromatin DNA binding"/>
    <property type="evidence" value="ECO:0007669"/>
    <property type="project" value="TreeGrafter"/>
</dbReference>
<comment type="caution">
    <text evidence="9">The sequence shown here is derived from an EMBL/GenBank/DDBJ whole genome shotgun (WGS) entry which is preliminary data.</text>
</comment>
<comment type="subcellular location">
    <subcellularLocation>
        <location evidence="1">Nucleus</location>
    </subcellularLocation>
</comment>
<keyword evidence="6" id="KW-0539">Nucleus</keyword>
<evidence type="ECO:0000256" key="3">
    <source>
        <dbReference type="ARBA" id="ARBA00022723"/>
    </source>
</evidence>
<dbReference type="Gene3D" id="2.60.120.650">
    <property type="entry name" value="Cupin"/>
    <property type="match status" value="1"/>
</dbReference>
<accession>A0A8X7W2J5</accession>
<organism evidence="9 10">
    <name type="scientific">Brassica carinata</name>
    <name type="common">Ethiopian mustard</name>
    <name type="synonym">Abyssinian cabbage</name>
    <dbReference type="NCBI Taxonomy" id="52824"/>
    <lineage>
        <taxon>Eukaryota</taxon>
        <taxon>Viridiplantae</taxon>
        <taxon>Streptophyta</taxon>
        <taxon>Embryophyta</taxon>
        <taxon>Tracheophyta</taxon>
        <taxon>Spermatophyta</taxon>
        <taxon>Magnoliopsida</taxon>
        <taxon>eudicotyledons</taxon>
        <taxon>Gunneridae</taxon>
        <taxon>Pentapetalae</taxon>
        <taxon>rosids</taxon>
        <taxon>malvids</taxon>
        <taxon>Brassicales</taxon>
        <taxon>Brassicaceae</taxon>
        <taxon>Brassiceae</taxon>
        <taxon>Brassica</taxon>
    </lineage>
</organism>
<evidence type="ECO:0000256" key="6">
    <source>
        <dbReference type="ARBA" id="ARBA00023242"/>
    </source>
</evidence>
<evidence type="ECO:0000313" key="10">
    <source>
        <dbReference type="Proteomes" id="UP000886595"/>
    </source>
</evidence>
<dbReference type="InterPro" id="IPR045109">
    <property type="entry name" value="LSDs-like"/>
</dbReference>
<evidence type="ECO:0000256" key="2">
    <source>
        <dbReference type="ARBA" id="ARBA00006801"/>
    </source>
</evidence>
<dbReference type="SUPFAM" id="SSF51197">
    <property type="entry name" value="Clavaminate synthase-like"/>
    <property type="match status" value="1"/>
</dbReference>
<dbReference type="GO" id="GO:0000785">
    <property type="term" value="C:chromatin"/>
    <property type="evidence" value="ECO:0007669"/>
    <property type="project" value="TreeGrafter"/>
</dbReference>
<evidence type="ECO:0000256" key="4">
    <source>
        <dbReference type="ARBA" id="ARBA00023015"/>
    </source>
</evidence>
<evidence type="ECO:0000313" key="9">
    <source>
        <dbReference type="EMBL" id="KAG2321305.1"/>
    </source>
</evidence>
<dbReference type="InterPro" id="IPR018866">
    <property type="entry name" value="Znf-4CXXC_R1"/>
</dbReference>
<gene>
    <name evidence="9" type="ORF">Bca52824_014518</name>
</gene>
<protein>
    <recommendedName>
        <fullName evidence="8">RING-type domain-containing protein</fullName>
    </recommendedName>
</protein>
<evidence type="ECO:0000256" key="7">
    <source>
        <dbReference type="PROSITE-ProRule" id="PRU00175"/>
    </source>
</evidence>
<dbReference type="OrthoDB" id="1746452at2759"/>
<dbReference type="GO" id="GO:0003712">
    <property type="term" value="F:transcription coregulator activity"/>
    <property type="evidence" value="ECO:0007669"/>
    <property type="project" value="TreeGrafter"/>
</dbReference>
<sequence length="410" mass="47184">MTRSLRAALGELAICHQCFKGERRYLFICTFCEEKIYCFPCIKKWHPHLSHDDVIEKCPICRGTCNCDICFQSNGLIETSKRKLDDHERFHHLQYLIGSMLPFLKKLCKAHMEEIETEAKIQGLMTSQVDISETLYSNEERVFCNHCVTSIVDLHRSCPKCSYELCLSCCREIRGGSFSERPEMKLDFVYRGSRYIHGEDAEPTSSSVLEDEADDNKPSIKWTADENGSSITCALKELGGCGDCVLELKRILPLTWMWDLEKRAETFIASRSINSLTTSNCRCVSDPETKELLHFQHHWRKGETVIVRNALNNTAGLSWEPKVMWRALCEDDASSSDVKAIDSLANCEVKIKTRDFFEGYSKGRSYGNLWTEMLKLKDWPPSDEFDNLLPRHCDEFISVLPFQEYSDPRS</sequence>